<comment type="caution">
    <text evidence="2">The sequence shown here is derived from an EMBL/GenBank/DDBJ whole genome shotgun (WGS) entry which is preliminary data.</text>
</comment>
<protein>
    <recommendedName>
        <fullName evidence="1">DUF4240 domain-containing protein</fullName>
    </recommendedName>
</protein>
<dbReference type="RefSeq" id="WP_111714859.1">
    <property type="nucleotide sequence ID" value="NZ_JBHSSR010000001.1"/>
</dbReference>
<proteinExistence type="predicted"/>
<dbReference type="AlphaFoldDB" id="A0A327ZX45"/>
<accession>A0A327ZX45</accession>
<evidence type="ECO:0000313" key="2">
    <source>
        <dbReference type="EMBL" id="RAK46656.1"/>
    </source>
</evidence>
<reference evidence="2 3" key="1">
    <citation type="journal article" date="2018" name="Front. Microbiol.">
        <title>Description and Comparative Genomics of Macrococcus caseolyticus subsp. hominis subsp. nov., Macrococcus goetzii sp. nov., Macrococcus epidermidis sp. nov., and Macrococcus bohemicus sp. nov., Novel Macrococci From Human Clinical Material With Virulence Potential and Suspected Uptake of Foreign DNA by Natural Transformation.</title>
        <authorList>
            <person name="Maslanova I."/>
            <person name="Wertheimer Z."/>
            <person name="Sedlacek I."/>
            <person name="Svec P."/>
            <person name="Indrakova A."/>
            <person name="Kovarovic V."/>
            <person name="Schumann P."/>
            <person name="Sproer C."/>
            <person name="Kralova S."/>
            <person name="Sedo O."/>
            <person name="Kristofova L."/>
            <person name="Vrbovska V."/>
            <person name="Fuzik T."/>
            <person name="Petras P."/>
            <person name="Zdrahal Z."/>
            <person name="Ruzickova V."/>
            <person name="Doskar J."/>
            <person name="Pantucek R."/>
        </authorList>
    </citation>
    <scope>NUCLEOTIDE SEQUENCE [LARGE SCALE GENOMIC DNA]</scope>
    <source>
        <strain evidence="2 3">01/688</strain>
    </source>
</reference>
<evidence type="ECO:0000259" key="1">
    <source>
        <dbReference type="Pfam" id="PF14024"/>
    </source>
</evidence>
<gene>
    <name evidence="2" type="ORF">BHU61_04135</name>
</gene>
<keyword evidence="3" id="KW-1185">Reference proteome</keyword>
<dbReference type="EMBL" id="PZJH01000001">
    <property type="protein sequence ID" value="RAK46656.1"/>
    <property type="molecule type" value="Genomic_DNA"/>
</dbReference>
<dbReference type="Proteomes" id="UP000249808">
    <property type="component" value="Unassembled WGS sequence"/>
</dbReference>
<dbReference type="InterPro" id="IPR025334">
    <property type="entry name" value="DUF4240"/>
</dbReference>
<organism evidence="2 3">
    <name type="scientific">Macrococcus epidermidis</name>
    <dbReference type="NCBI Taxonomy" id="1902580"/>
    <lineage>
        <taxon>Bacteria</taxon>
        <taxon>Bacillati</taxon>
        <taxon>Bacillota</taxon>
        <taxon>Bacilli</taxon>
        <taxon>Bacillales</taxon>
        <taxon>Staphylococcaceae</taxon>
        <taxon>Macrococcus</taxon>
    </lineage>
</organism>
<sequence>MYDFDKLKTGDVLVEKLPYGLYTCLVIIKTVEKSKQYYVADYIDITLPKLTDTRLKQIYPTKNPFSEFAISWAEEYHDSSIDFEYIGNIEIDFHIPKNNEHFLMNARDPFWDWMEENRPEKIEEEKDKFYGIEDEIVMNNKMQMDDTKFWKVIDHLFPDELDEQYAIKKLTKYPREEIISFHNTLAKHLEVLEKLPLKDNKYNSDDAFLYTRCFIVAQGLEYYNETLEDGFIEEDLVEDSFEELLEITEEALERANYSYDYQELLELK</sequence>
<name>A0A327ZX45_9STAP</name>
<feature type="domain" description="DUF4240" evidence="1">
    <location>
        <begin position="144"/>
        <end position="250"/>
    </location>
</feature>
<dbReference type="Pfam" id="PF14024">
    <property type="entry name" value="DUF4240"/>
    <property type="match status" value="1"/>
</dbReference>
<evidence type="ECO:0000313" key="3">
    <source>
        <dbReference type="Proteomes" id="UP000249808"/>
    </source>
</evidence>